<gene>
    <name evidence="5" type="ORF">ACFVZC_11215</name>
</gene>
<evidence type="ECO:0000256" key="1">
    <source>
        <dbReference type="ARBA" id="ARBA00023002"/>
    </source>
</evidence>
<dbReference type="Pfam" id="PF22725">
    <property type="entry name" value="GFO_IDH_MocA_C3"/>
    <property type="match status" value="1"/>
</dbReference>
<evidence type="ECO:0000259" key="3">
    <source>
        <dbReference type="Pfam" id="PF01408"/>
    </source>
</evidence>
<dbReference type="Proteomes" id="UP001601627">
    <property type="component" value="Unassembled WGS sequence"/>
</dbReference>
<keyword evidence="6" id="KW-1185">Reference proteome</keyword>
<evidence type="ECO:0000313" key="6">
    <source>
        <dbReference type="Proteomes" id="UP001601627"/>
    </source>
</evidence>
<dbReference type="Gene3D" id="3.40.50.720">
    <property type="entry name" value="NAD(P)-binding Rossmann-like Domain"/>
    <property type="match status" value="1"/>
</dbReference>
<feature type="domain" description="GFO/IDH/MocA-like oxidoreductase" evidence="4">
    <location>
        <begin position="117"/>
        <end position="236"/>
    </location>
</feature>
<name>A0ABW6Q448_9ACTN</name>
<dbReference type="InterPro" id="IPR055170">
    <property type="entry name" value="GFO_IDH_MocA-like_dom"/>
</dbReference>
<dbReference type="Pfam" id="PF01408">
    <property type="entry name" value="GFO_IDH_MocA"/>
    <property type="match status" value="1"/>
</dbReference>
<keyword evidence="1" id="KW-0560">Oxidoreductase</keyword>
<sequence>MGLHLADWCRKVGLEVVAACDRDPERRAAARARISGTVLVERWQELLEHRLDGVVLANDFDEHAPLAIAFLDRGVHVLSESAACVDAAEGERLIAAADRSSATYSFAENYVAHPHVRLIRQAIEAGELGRISLIEADYLHGMPPAEVAGLIGDPTHWRGRIAPTAYCTHTLSPILALTKAWPVEVSAFSVDEADPRAAVVMAARLSTGALALTRHGFLQGEPDSHWSWISVRGTKALAESVRATGERSWSVRVRTEGWATPEGHAREEERTPPPFILAGEPVARGAEGTVRVLRASWSGGSEGSAGSAPSPPGLHCVLGTSRDLGVGHFGQLGSGTRWLEAVSRAGSEGSRHSTRPPALPSGVDRGRQKCGVCTPPDCQVVRPLLRAAAERGVVWTVPRASRTPASTPGRPRRRMKPGPPQRRSGDGSASCRRPCTRPCRTPSPSLPRPRVSR</sequence>
<feature type="region of interest" description="Disordered" evidence="2">
    <location>
        <begin position="343"/>
        <end position="367"/>
    </location>
</feature>
<dbReference type="EMBL" id="JBHVZQ010000007">
    <property type="protein sequence ID" value="MFF1273959.1"/>
    <property type="molecule type" value="Genomic_DNA"/>
</dbReference>
<organism evidence="5 6">
    <name type="scientific">Streptomyces marokkonensis</name>
    <dbReference type="NCBI Taxonomy" id="324855"/>
    <lineage>
        <taxon>Bacteria</taxon>
        <taxon>Bacillati</taxon>
        <taxon>Actinomycetota</taxon>
        <taxon>Actinomycetes</taxon>
        <taxon>Kitasatosporales</taxon>
        <taxon>Streptomycetaceae</taxon>
        <taxon>Streptomyces</taxon>
    </lineage>
</organism>
<comment type="caution">
    <text evidence="5">The sequence shown here is derived from an EMBL/GenBank/DDBJ whole genome shotgun (WGS) entry which is preliminary data.</text>
</comment>
<dbReference type="InterPro" id="IPR050463">
    <property type="entry name" value="Gfo/Idh/MocA_oxidrdct_glycsds"/>
</dbReference>
<dbReference type="SUPFAM" id="SSF51735">
    <property type="entry name" value="NAD(P)-binding Rossmann-fold domains"/>
    <property type="match status" value="1"/>
</dbReference>
<feature type="compositionally biased region" description="Low complexity" evidence="2">
    <location>
        <begin position="430"/>
        <end position="443"/>
    </location>
</feature>
<feature type="domain" description="Gfo/Idh/MocA-like oxidoreductase N-terminal" evidence="3">
    <location>
        <begin position="5"/>
        <end position="105"/>
    </location>
</feature>
<dbReference type="InterPro" id="IPR000683">
    <property type="entry name" value="Gfo/Idh/MocA-like_OxRdtase_N"/>
</dbReference>
<accession>A0ABW6Q448</accession>
<dbReference type="SUPFAM" id="SSF55347">
    <property type="entry name" value="Glyceraldehyde-3-phosphate dehydrogenase-like, C-terminal domain"/>
    <property type="match status" value="1"/>
</dbReference>
<dbReference type="RefSeq" id="WP_388234267.1">
    <property type="nucleotide sequence ID" value="NZ_JBHVZQ010000007.1"/>
</dbReference>
<protein>
    <submittedName>
        <fullName evidence="5">Gfo/Idh/MocA family protein</fullName>
    </submittedName>
</protein>
<proteinExistence type="predicted"/>
<dbReference type="PANTHER" id="PTHR43818:SF11">
    <property type="entry name" value="BCDNA.GH03377"/>
    <property type="match status" value="1"/>
</dbReference>
<feature type="region of interest" description="Disordered" evidence="2">
    <location>
        <begin position="398"/>
        <end position="453"/>
    </location>
</feature>
<evidence type="ECO:0000259" key="4">
    <source>
        <dbReference type="Pfam" id="PF22725"/>
    </source>
</evidence>
<reference evidence="5 6" key="1">
    <citation type="submission" date="2024-09" db="EMBL/GenBank/DDBJ databases">
        <title>The Natural Products Discovery Center: Release of the First 8490 Sequenced Strains for Exploring Actinobacteria Biosynthetic Diversity.</title>
        <authorList>
            <person name="Kalkreuter E."/>
            <person name="Kautsar S.A."/>
            <person name="Yang D."/>
            <person name="Bader C.D."/>
            <person name="Teijaro C.N."/>
            <person name="Fluegel L."/>
            <person name="Davis C.M."/>
            <person name="Simpson J.R."/>
            <person name="Lauterbach L."/>
            <person name="Steele A.D."/>
            <person name="Gui C."/>
            <person name="Meng S."/>
            <person name="Li G."/>
            <person name="Viehrig K."/>
            <person name="Ye F."/>
            <person name="Su P."/>
            <person name="Kiefer A.F."/>
            <person name="Nichols A."/>
            <person name="Cepeda A.J."/>
            <person name="Yan W."/>
            <person name="Fan B."/>
            <person name="Jiang Y."/>
            <person name="Adhikari A."/>
            <person name="Zheng C.-J."/>
            <person name="Schuster L."/>
            <person name="Cowan T.M."/>
            <person name="Smanski M.J."/>
            <person name="Chevrette M.G."/>
            <person name="De Carvalho L.P.S."/>
            <person name="Shen B."/>
        </authorList>
    </citation>
    <scope>NUCLEOTIDE SEQUENCE [LARGE SCALE GENOMIC DNA]</scope>
    <source>
        <strain evidence="5 6">NPDC058328</strain>
    </source>
</reference>
<dbReference type="Gene3D" id="3.30.360.10">
    <property type="entry name" value="Dihydrodipicolinate Reductase, domain 2"/>
    <property type="match status" value="1"/>
</dbReference>
<dbReference type="InterPro" id="IPR036291">
    <property type="entry name" value="NAD(P)-bd_dom_sf"/>
</dbReference>
<evidence type="ECO:0000313" key="5">
    <source>
        <dbReference type="EMBL" id="MFF1273959.1"/>
    </source>
</evidence>
<dbReference type="PANTHER" id="PTHR43818">
    <property type="entry name" value="BCDNA.GH03377"/>
    <property type="match status" value="1"/>
</dbReference>
<evidence type="ECO:0000256" key="2">
    <source>
        <dbReference type="SAM" id="MobiDB-lite"/>
    </source>
</evidence>
<feature type="region of interest" description="Disordered" evidence="2">
    <location>
        <begin position="260"/>
        <end position="279"/>
    </location>
</feature>